<reference evidence="3" key="1">
    <citation type="submission" date="2020-11" db="EMBL/GenBank/DDBJ databases">
        <authorList>
            <consortium name="DOE Joint Genome Institute"/>
            <person name="Ahrendt S."/>
            <person name="Riley R."/>
            <person name="Andreopoulos W."/>
            <person name="Labutti K."/>
            <person name="Pangilinan J."/>
            <person name="Ruiz-Duenas F.J."/>
            <person name="Barrasa J.M."/>
            <person name="Sanchez-Garcia M."/>
            <person name="Camarero S."/>
            <person name="Miyauchi S."/>
            <person name="Serrano A."/>
            <person name="Linde D."/>
            <person name="Babiker R."/>
            <person name="Drula E."/>
            <person name="Ayuso-Fernandez I."/>
            <person name="Pacheco R."/>
            <person name="Padilla G."/>
            <person name="Ferreira P."/>
            <person name="Barriuso J."/>
            <person name="Kellner H."/>
            <person name="Castanera R."/>
            <person name="Alfaro M."/>
            <person name="Ramirez L."/>
            <person name="Pisabarro A.G."/>
            <person name="Kuo A."/>
            <person name="Tritt A."/>
            <person name="Lipzen A."/>
            <person name="He G."/>
            <person name="Yan M."/>
            <person name="Ng V."/>
            <person name="Cullen D."/>
            <person name="Martin F."/>
            <person name="Rosso M.-N."/>
            <person name="Henrissat B."/>
            <person name="Hibbett D."/>
            <person name="Martinez A.T."/>
            <person name="Grigoriev I.V."/>
        </authorList>
    </citation>
    <scope>NUCLEOTIDE SEQUENCE</scope>
    <source>
        <strain evidence="3">ATCC 90797</strain>
    </source>
</reference>
<evidence type="ECO:0000313" key="3">
    <source>
        <dbReference type="EMBL" id="KAF9495359.1"/>
    </source>
</evidence>
<dbReference type="Proteomes" id="UP000807025">
    <property type="component" value="Unassembled WGS sequence"/>
</dbReference>
<keyword evidence="4" id="KW-1185">Reference proteome</keyword>
<evidence type="ECO:0000259" key="1">
    <source>
        <dbReference type="Pfam" id="PF18803"/>
    </source>
</evidence>
<dbReference type="EMBL" id="MU154807">
    <property type="protein sequence ID" value="KAF9487189.1"/>
    <property type="molecule type" value="Genomic_DNA"/>
</dbReference>
<organism evidence="3 4">
    <name type="scientific">Pleurotus eryngii</name>
    <name type="common">Boletus of the steppes</name>
    <dbReference type="NCBI Taxonomy" id="5323"/>
    <lineage>
        <taxon>Eukaryota</taxon>
        <taxon>Fungi</taxon>
        <taxon>Dikarya</taxon>
        <taxon>Basidiomycota</taxon>
        <taxon>Agaricomycotina</taxon>
        <taxon>Agaricomycetes</taxon>
        <taxon>Agaricomycetidae</taxon>
        <taxon>Agaricales</taxon>
        <taxon>Pleurotineae</taxon>
        <taxon>Pleurotaceae</taxon>
        <taxon>Pleurotus</taxon>
    </lineage>
</organism>
<evidence type="ECO:0000313" key="4">
    <source>
        <dbReference type="Proteomes" id="UP000807025"/>
    </source>
</evidence>
<dbReference type="AlphaFoldDB" id="A0A9P5ZZY9"/>
<dbReference type="InterPro" id="IPR041457">
    <property type="entry name" value="CxC2_KDZ-assoc"/>
</dbReference>
<feature type="non-terminal residue" evidence="3">
    <location>
        <position position="1"/>
    </location>
</feature>
<protein>
    <recommendedName>
        <fullName evidence="1">CxC2-like cysteine cluster KDZ transposase-associated domain-containing protein</fullName>
    </recommendedName>
</protein>
<accession>A0A9P5ZZY9</accession>
<dbReference type="OrthoDB" id="3004525at2759"/>
<dbReference type="EMBL" id="MU154563">
    <property type="protein sequence ID" value="KAF9495359.1"/>
    <property type="molecule type" value="Genomic_DNA"/>
</dbReference>
<sequence>RQIYLEELYRLEGRGSANGNSNLSHVCHNDENEGKYRCIDCLDMNLYCLTCILHQHCCSPLHRIENKHFVRTSLHALSLVIQLGHCHEETCTLPGILCKSLYIIDTLGIHIVSVRFCRCCFLGEDIQLLRYRWYPASPTAPCTAFTLNLLNTFQLLTLQGKISAYDFYLLIERKTDNAGIKGLQVRLQLF</sequence>
<feature type="non-terminal residue" evidence="3">
    <location>
        <position position="190"/>
    </location>
</feature>
<evidence type="ECO:0000313" key="2">
    <source>
        <dbReference type="EMBL" id="KAF9487189.1"/>
    </source>
</evidence>
<proteinExistence type="predicted"/>
<gene>
    <name evidence="3" type="ORF">BDN71DRAFT_1346034</name>
    <name evidence="2" type="ORF">BDN71DRAFT_1354424</name>
</gene>
<name>A0A9P5ZZY9_PLEER</name>
<dbReference type="Pfam" id="PF18803">
    <property type="entry name" value="CxC2"/>
    <property type="match status" value="1"/>
</dbReference>
<feature type="domain" description="CxC2-like cysteine cluster KDZ transposase-associated" evidence="1">
    <location>
        <begin position="74"/>
        <end position="179"/>
    </location>
</feature>
<comment type="caution">
    <text evidence="3">The sequence shown here is derived from an EMBL/GenBank/DDBJ whole genome shotgun (WGS) entry which is preliminary data.</text>
</comment>